<gene>
    <name evidence="2" type="ORF">SP6_54_00350</name>
</gene>
<accession>A0A0C9MXI9</accession>
<proteinExistence type="predicted"/>
<organism evidence="2 3">
    <name type="scientific">Sphingomonas paucimobilis NBRC 13935</name>
    <dbReference type="NCBI Taxonomy" id="1219050"/>
    <lineage>
        <taxon>Bacteria</taxon>
        <taxon>Pseudomonadati</taxon>
        <taxon>Pseudomonadota</taxon>
        <taxon>Alphaproteobacteria</taxon>
        <taxon>Sphingomonadales</taxon>
        <taxon>Sphingomonadaceae</taxon>
        <taxon>Sphingomonas</taxon>
    </lineage>
</organism>
<reference evidence="2 3" key="1">
    <citation type="submission" date="2014-08" db="EMBL/GenBank/DDBJ databases">
        <title>Whole genome shotgun sequence of Sphingomonas paucimobilis NBRC 13935.</title>
        <authorList>
            <person name="Hosoyama A."/>
            <person name="Hashimoto M."/>
            <person name="Hosoyama Y."/>
            <person name="Noguchi M."/>
            <person name="Uohara A."/>
            <person name="Ohji S."/>
            <person name="Katano-Makiyama Y."/>
            <person name="Ichikawa N."/>
            <person name="Kimura A."/>
            <person name="Yamazoe A."/>
            <person name="Fujita N."/>
        </authorList>
    </citation>
    <scope>NUCLEOTIDE SEQUENCE [LARGE SCALE GENOMIC DNA]</scope>
    <source>
        <strain evidence="2 3">NBRC 13935</strain>
    </source>
</reference>
<name>A0A0C9MXI9_SPHPI</name>
<dbReference type="AlphaFoldDB" id="A0A0C9MXI9"/>
<feature type="region of interest" description="Disordered" evidence="1">
    <location>
        <begin position="93"/>
        <end position="141"/>
    </location>
</feature>
<sequence length="141" mass="15103">MRHACAPLLILCALAACQRSSPEDRVTAADQQERARQEKAAREMVAQTEDQVRVKMLEQRVATLEAQVAAMQGDRKLLDAQLVEQRLNQIEAARLGADPTPSASATPLPGPSGGVGKAPASPRPRPSPTPAARKPLVLDLR</sequence>
<dbReference type="GeneID" id="78528373"/>
<keyword evidence="3" id="KW-1185">Reference proteome</keyword>
<evidence type="ECO:0000313" key="3">
    <source>
        <dbReference type="Proteomes" id="UP000032025"/>
    </source>
</evidence>
<protein>
    <submittedName>
        <fullName evidence="2">DNA, contig: SP654</fullName>
    </submittedName>
</protein>
<dbReference type="RefSeq" id="WP_037568628.1">
    <property type="nucleotide sequence ID" value="NZ_BBJS01000054.1"/>
</dbReference>
<evidence type="ECO:0000256" key="1">
    <source>
        <dbReference type="SAM" id="MobiDB-lite"/>
    </source>
</evidence>
<dbReference type="Proteomes" id="UP000032025">
    <property type="component" value="Unassembled WGS sequence"/>
</dbReference>
<dbReference type="EMBL" id="BBJS01000054">
    <property type="protein sequence ID" value="GAN15276.1"/>
    <property type="molecule type" value="Genomic_DNA"/>
</dbReference>
<comment type="caution">
    <text evidence="2">The sequence shown here is derived from an EMBL/GenBank/DDBJ whole genome shotgun (WGS) entry which is preliminary data.</text>
</comment>
<evidence type="ECO:0000313" key="2">
    <source>
        <dbReference type="EMBL" id="GAN15276.1"/>
    </source>
</evidence>
<dbReference type="PROSITE" id="PS51257">
    <property type="entry name" value="PROKAR_LIPOPROTEIN"/>
    <property type="match status" value="1"/>
</dbReference>